<dbReference type="AlphaFoldDB" id="A0AA88A7Z5"/>
<feature type="compositionally biased region" description="Polar residues" evidence="1">
    <location>
        <begin position="149"/>
        <end position="158"/>
    </location>
</feature>
<comment type="caution">
    <text evidence="2">The sequence shown here is derived from an EMBL/GenBank/DDBJ whole genome shotgun (WGS) entry which is preliminary data.</text>
</comment>
<dbReference type="Proteomes" id="UP001187192">
    <property type="component" value="Unassembled WGS sequence"/>
</dbReference>
<reference evidence="2" key="1">
    <citation type="submission" date="2023-07" db="EMBL/GenBank/DDBJ databases">
        <title>draft genome sequence of fig (Ficus carica).</title>
        <authorList>
            <person name="Takahashi T."/>
            <person name="Nishimura K."/>
        </authorList>
    </citation>
    <scope>NUCLEOTIDE SEQUENCE</scope>
</reference>
<feature type="region of interest" description="Disordered" evidence="1">
    <location>
        <begin position="1"/>
        <end position="21"/>
    </location>
</feature>
<evidence type="ECO:0000313" key="3">
    <source>
        <dbReference type="Proteomes" id="UP001187192"/>
    </source>
</evidence>
<feature type="region of interest" description="Disordered" evidence="1">
    <location>
        <begin position="90"/>
        <end position="158"/>
    </location>
</feature>
<accession>A0AA88A7Z5</accession>
<keyword evidence="3" id="KW-1185">Reference proteome</keyword>
<proteinExistence type="predicted"/>
<gene>
    <name evidence="2" type="ORF">TIFTF001_016584</name>
</gene>
<sequence length="193" mass="21672">MASISPTVPQGGGSHKNDRDIVGHSLTSDLVAEGRLNLNPSEVIFVVEIAIASWRRWRSRRRRRRCNRRTEILTVACRVAHDVKLLSPRRRRSGSADCAGDGPPATRWKVGEGGEERRLRKESGSKFGLGKEMRKQIGVEKDEEKPPSSLDSSSHGVKQLLRKSQNCNAQTPAAVLQIKYKVFKFKYKVSLRL</sequence>
<dbReference type="EMBL" id="BTGU01000025">
    <property type="protein sequence ID" value="GMN47405.1"/>
    <property type="molecule type" value="Genomic_DNA"/>
</dbReference>
<protein>
    <submittedName>
        <fullName evidence="2">Uncharacterized protein</fullName>
    </submittedName>
</protein>
<evidence type="ECO:0000256" key="1">
    <source>
        <dbReference type="SAM" id="MobiDB-lite"/>
    </source>
</evidence>
<evidence type="ECO:0000313" key="2">
    <source>
        <dbReference type="EMBL" id="GMN47405.1"/>
    </source>
</evidence>
<name>A0AA88A7Z5_FICCA</name>
<feature type="compositionally biased region" description="Basic and acidic residues" evidence="1">
    <location>
        <begin position="109"/>
        <end position="146"/>
    </location>
</feature>
<organism evidence="2 3">
    <name type="scientific">Ficus carica</name>
    <name type="common">Common fig</name>
    <dbReference type="NCBI Taxonomy" id="3494"/>
    <lineage>
        <taxon>Eukaryota</taxon>
        <taxon>Viridiplantae</taxon>
        <taxon>Streptophyta</taxon>
        <taxon>Embryophyta</taxon>
        <taxon>Tracheophyta</taxon>
        <taxon>Spermatophyta</taxon>
        <taxon>Magnoliopsida</taxon>
        <taxon>eudicotyledons</taxon>
        <taxon>Gunneridae</taxon>
        <taxon>Pentapetalae</taxon>
        <taxon>rosids</taxon>
        <taxon>fabids</taxon>
        <taxon>Rosales</taxon>
        <taxon>Moraceae</taxon>
        <taxon>Ficeae</taxon>
        <taxon>Ficus</taxon>
    </lineage>
</organism>